<feature type="transmembrane region" description="Helical" evidence="1">
    <location>
        <begin position="210"/>
        <end position="237"/>
    </location>
</feature>
<dbReference type="InterPro" id="IPR030395">
    <property type="entry name" value="GP_PDE_dom"/>
</dbReference>
<reference evidence="3 4" key="1">
    <citation type="submission" date="2021-03" db="EMBL/GenBank/DDBJ databases">
        <title>Genomic Encyclopedia of Type Strains, Phase IV (KMG-IV): sequencing the most valuable type-strain genomes for metagenomic binning, comparative biology and taxonomic classification.</title>
        <authorList>
            <person name="Goeker M."/>
        </authorList>
    </citation>
    <scope>NUCLEOTIDE SEQUENCE [LARGE SCALE GENOMIC DNA]</scope>
    <source>
        <strain evidence="3 4">DSM 1289</strain>
    </source>
</reference>
<evidence type="ECO:0000313" key="4">
    <source>
        <dbReference type="Proteomes" id="UP000767291"/>
    </source>
</evidence>
<name>A0ABS4E8B3_9FIRM</name>
<dbReference type="PANTHER" id="PTHR46211:SF8">
    <property type="entry name" value="PHOSPHODIESTERASE"/>
    <property type="match status" value="1"/>
</dbReference>
<feature type="domain" description="GP-PDE" evidence="2">
    <location>
        <begin position="342"/>
        <end position="571"/>
    </location>
</feature>
<keyword evidence="1" id="KW-0472">Membrane</keyword>
<dbReference type="Proteomes" id="UP000767291">
    <property type="component" value="Unassembled WGS sequence"/>
</dbReference>
<protein>
    <submittedName>
        <fullName evidence="3">Glycerophosphoryl diester phosphodiesterase</fullName>
        <ecNumber evidence="3">3.1.4.46</ecNumber>
    </submittedName>
</protein>
<feature type="transmembrane region" description="Helical" evidence="1">
    <location>
        <begin position="161"/>
        <end position="189"/>
    </location>
</feature>
<dbReference type="GO" id="GO:0008889">
    <property type="term" value="F:glycerophosphodiester phosphodiesterase activity"/>
    <property type="evidence" value="ECO:0007669"/>
    <property type="project" value="UniProtKB-EC"/>
</dbReference>
<evidence type="ECO:0000259" key="2">
    <source>
        <dbReference type="PROSITE" id="PS51704"/>
    </source>
</evidence>
<dbReference type="EC" id="3.1.4.46" evidence="3"/>
<dbReference type="Pfam" id="PF10110">
    <property type="entry name" value="GPDPase_memb"/>
    <property type="match status" value="1"/>
</dbReference>
<comment type="caution">
    <text evidence="3">The sequence shown here is derived from an EMBL/GenBank/DDBJ whole genome shotgun (WGS) entry which is preliminary data.</text>
</comment>
<dbReference type="CDD" id="cd08579">
    <property type="entry name" value="GDPD_memb_like"/>
    <property type="match status" value="1"/>
</dbReference>
<keyword evidence="1" id="KW-0812">Transmembrane</keyword>
<evidence type="ECO:0000256" key="1">
    <source>
        <dbReference type="SAM" id="Phobius"/>
    </source>
</evidence>
<organism evidence="3 4">
    <name type="scientific">Metaclostridioides mangenotii</name>
    <dbReference type="NCBI Taxonomy" id="1540"/>
    <lineage>
        <taxon>Bacteria</taxon>
        <taxon>Bacillati</taxon>
        <taxon>Bacillota</taxon>
        <taxon>Clostridia</taxon>
        <taxon>Peptostreptococcales</taxon>
        <taxon>Peptostreptococcaceae</taxon>
        <taxon>Metaclostridioides</taxon>
    </lineage>
</organism>
<sequence>MLNIKLFFKNLIRYLEVVSIPSLIILLILIPILSSVTTFILDISGISFISYTNIKDILLNHPITLLGLLTVFSIVIITVFLEFTFLLLSVYYIRMDKDIKIGRIVALTVDQISKVSPGSFVFFIFYFLLILPFSGLGYSTALLSKAAIPNFIIDYIFEGKFVYIALLAIFYFVMFYLAIRLVLVLPLLILKKNTIKSAVVESWNITKGKILKIIFRFMSVVVVFVFAVILVFFLLYQMQVFFDNNLPDLALYSAVVSLLLIQLIAIVLTAYITVYFFELLLEILFKSKAIKCQPNNSLKYHKDKYNKIKINDILIRISVLITIAGVLYFNFAYMQGLLTSKPMTISHRGVSLRNGVQNTLDSLNTIVDHSPDYVEMDIQETKDHKFVVMHDNSLKKLAGLKANTSKLTLKELEEITIRENGFEAKIPSFDDYLKEAKLKNQKLLIEIKTTKYTSDDIVDLFIKRYKANILENEHIVQSLDYKVVTELKEKSPELNVGYILPYNLAGMPSIRADFFTVEYTTIGGRFVDKAHKLGKKVFVWTVNDEEVINNMIFLNVDGIITDNMTLLNRVIEDETNSPTYANRLLSFISELYG</sequence>
<accession>A0ABS4E8B3</accession>
<gene>
    <name evidence="3" type="ORF">J2Z43_000575</name>
</gene>
<dbReference type="RefSeq" id="WP_209455744.1">
    <property type="nucleotide sequence ID" value="NZ_BAAACS010000017.1"/>
</dbReference>
<keyword evidence="4" id="KW-1185">Reference proteome</keyword>
<dbReference type="Gene3D" id="3.20.20.190">
    <property type="entry name" value="Phosphatidylinositol (PI) phosphodiesterase"/>
    <property type="match status" value="1"/>
</dbReference>
<dbReference type="SUPFAM" id="SSF51695">
    <property type="entry name" value="PLC-like phosphodiesterases"/>
    <property type="match status" value="1"/>
</dbReference>
<feature type="transmembrane region" description="Helical" evidence="1">
    <location>
        <begin position="249"/>
        <end position="277"/>
    </location>
</feature>
<dbReference type="PANTHER" id="PTHR46211">
    <property type="entry name" value="GLYCEROPHOSPHORYL DIESTER PHOSPHODIESTERASE"/>
    <property type="match status" value="1"/>
</dbReference>
<feature type="transmembrane region" description="Helical" evidence="1">
    <location>
        <begin position="120"/>
        <end position="141"/>
    </location>
</feature>
<feature type="transmembrane region" description="Helical" evidence="1">
    <location>
        <begin position="63"/>
        <end position="93"/>
    </location>
</feature>
<dbReference type="Pfam" id="PF03009">
    <property type="entry name" value="GDPD"/>
    <property type="match status" value="1"/>
</dbReference>
<dbReference type="EMBL" id="JAGGJX010000001">
    <property type="protein sequence ID" value="MBP1854185.1"/>
    <property type="molecule type" value="Genomic_DNA"/>
</dbReference>
<evidence type="ECO:0000313" key="3">
    <source>
        <dbReference type="EMBL" id="MBP1854185.1"/>
    </source>
</evidence>
<dbReference type="InterPro" id="IPR017946">
    <property type="entry name" value="PLC-like_Pdiesterase_TIM-brl"/>
</dbReference>
<keyword evidence="3" id="KW-0378">Hydrolase</keyword>
<feature type="transmembrane region" description="Helical" evidence="1">
    <location>
        <begin position="20"/>
        <end position="51"/>
    </location>
</feature>
<proteinExistence type="predicted"/>
<dbReference type="PROSITE" id="PS51704">
    <property type="entry name" value="GP_PDE"/>
    <property type="match status" value="1"/>
</dbReference>
<keyword evidence="1" id="KW-1133">Transmembrane helix</keyword>
<dbReference type="InterPro" id="IPR018476">
    <property type="entry name" value="GlyceroP-diester-Pdiesterase_M"/>
</dbReference>
<feature type="transmembrane region" description="Helical" evidence="1">
    <location>
        <begin position="313"/>
        <end position="333"/>
    </location>
</feature>